<proteinExistence type="predicted"/>
<name>A0A1F7FBG4_UNCRA</name>
<gene>
    <name evidence="1" type="ORF">A2519_04595</name>
</gene>
<evidence type="ECO:0000313" key="2">
    <source>
        <dbReference type="Proteomes" id="UP000179243"/>
    </source>
</evidence>
<dbReference type="AlphaFoldDB" id="A0A1F7FBG4"/>
<protein>
    <submittedName>
        <fullName evidence="1">Uncharacterized protein</fullName>
    </submittedName>
</protein>
<dbReference type="Proteomes" id="UP000179243">
    <property type="component" value="Unassembled WGS sequence"/>
</dbReference>
<organism evidence="1 2">
    <name type="scientific">Candidatus Raymondbacteria bacterium RIFOXYD12_FULL_49_13</name>
    <dbReference type="NCBI Taxonomy" id="1817890"/>
    <lineage>
        <taxon>Bacteria</taxon>
        <taxon>Raymondiibacteriota</taxon>
    </lineage>
</organism>
<evidence type="ECO:0000313" key="1">
    <source>
        <dbReference type="EMBL" id="OGK03973.1"/>
    </source>
</evidence>
<dbReference type="EMBL" id="MFYX01000078">
    <property type="protein sequence ID" value="OGK03973.1"/>
    <property type="molecule type" value="Genomic_DNA"/>
</dbReference>
<sequence length="307" mass="34647">MRNKLLSIAIFNALLFAQSTLPNKVDFEYAAIDKNNNIVTILCQNCQSTDIQMFSKGDDYQRLYWENGAPFYFNGAISNPYDQHTMNSESEVRAYVSSKLQSWSNATGGCLGVANLEVASTVNTFQPSDGQNTWFFHTLSSTSIFFTVGFRFDYYGTTTPGLIREADLIFNEYRVGNDVFGQSTSSLLHGKIRPFGYASDYSITWWANTSAGVDQPTTQIDDVLKKIYINVGCAAVHAIGRWLALGSSQYSANNGYPSAPILRPDQNWVVDQNNQFFNWSPKNQDVQHFNFFYTCITTSIYSQEDRK</sequence>
<accession>A0A1F7FBG4</accession>
<comment type="caution">
    <text evidence="1">The sequence shown here is derived from an EMBL/GenBank/DDBJ whole genome shotgun (WGS) entry which is preliminary data.</text>
</comment>
<reference evidence="1 2" key="1">
    <citation type="journal article" date="2016" name="Nat. Commun.">
        <title>Thousands of microbial genomes shed light on interconnected biogeochemical processes in an aquifer system.</title>
        <authorList>
            <person name="Anantharaman K."/>
            <person name="Brown C.T."/>
            <person name="Hug L.A."/>
            <person name="Sharon I."/>
            <person name="Castelle C.J."/>
            <person name="Probst A.J."/>
            <person name="Thomas B.C."/>
            <person name="Singh A."/>
            <person name="Wilkins M.J."/>
            <person name="Karaoz U."/>
            <person name="Brodie E.L."/>
            <person name="Williams K.H."/>
            <person name="Hubbard S.S."/>
            <person name="Banfield J.F."/>
        </authorList>
    </citation>
    <scope>NUCLEOTIDE SEQUENCE [LARGE SCALE GENOMIC DNA]</scope>
</reference>